<dbReference type="OrthoDB" id="9794662at2"/>
<keyword evidence="2" id="KW-1185">Reference proteome</keyword>
<dbReference type="EMBL" id="SMZO01000109">
    <property type="protein sequence ID" value="TDL81408.1"/>
    <property type="molecule type" value="Genomic_DNA"/>
</dbReference>
<dbReference type="AlphaFoldDB" id="A0A4R6AG42"/>
<comment type="caution">
    <text evidence="1">The sequence shown here is derived from an EMBL/GenBank/DDBJ whole genome shotgun (WGS) entry which is preliminary data.</text>
</comment>
<accession>A0A4R6AG42</accession>
<organism evidence="1 2">
    <name type="scientific">Meridianimarinicoccus aquatilis</name>
    <dbReference type="NCBI Taxonomy" id="2552766"/>
    <lineage>
        <taxon>Bacteria</taxon>
        <taxon>Pseudomonadati</taxon>
        <taxon>Pseudomonadota</taxon>
        <taxon>Alphaproteobacteria</taxon>
        <taxon>Rhodobacterales</taxon>
        <taxon>Paracoccaceae</taxon>
        <taxon>Meridianimarinicoccus</taxon>
    </lineage>
</organism>
<evidence type="ECO:0000313" key="1">
    <source>
        <dbReference type="EMBL" id="TDL81408.1"/>
    </source>
</evidence>
<evidence type="ECO:0000313" key="2">
    <source>
        <dbReference type="Proteomes" id="UP000294562"/>
    </source>
</evidence>
<dbReference type="RefSeq" id="WP_133344852.1">
    <property type="nucleotide sequence ID" value="NZ_SMZO01000109.1"/>
</dbReference>
<reference evidence="1 2" key="1">
    <citation type="submission" date="2019-03" db="EMBL/GenBank/DDBJ databases">
        <title>Rhodobacteraceae bacterium SM1902, a new member of the family Rhodobacteraceae isolated from Yantai.</title>
        <authorList>
            <person name="Sun Y."/>
        </authorList>
    </citation>
    <scope>NUCLEOTIDE SEQUENCE [LARGE SCALE GENOMIC DNA]</scope>
    <source>
        <strain evidence="1 2">SM1902</strain>
    </source>
</reference>
<gene>
    <name evidence="1" type="ORF">E2L05_20355</name>
</gene>
<sequence>MPTTSYKTAMKAMVDENPELGAEMLEDALNSLLSGELDEGRLLLRQFVNATMGFKELAERTGKVDKNLMRTLSAAGNPTASNLFEIVQACIQAEGVTVAAHVQRQADGNLPQAGLR</sequence>
<name>A0A4R6AG42_9RHOB</name>
<protein>
    <submittedName>
        <fullName evidence="1">Transcriptional regulator</fullName>
    </submittedName>
</protein>
<dbReference type="Proteomes" id="UP000294562">
    <property type="component" value="Unassembled WGS sequence"/>
</dbReference>
<proteinExistence type="predicted"/>